<dbReference type="Pfam" id="PF01532">
    <property type="entry name" value="Glyco_hydro_47"/>
    <property type="match status" value="1"/>
</dbReference>
<evidence type="ECO:0000256" key="5">
    <source>
        <dbReference type="ARBA" id="ARBA00022801"/>
    </source>
</evidence>
<reference evidence="16 17" key="1">
    <citation type="journal article" date="2012" name="Science">
        <title>The Paleozoic origin of enzymatic lignin decomposition reconstructed from 31 fungal genomes.</title>
        <authorList>
            <person name="Floudas D."/>
            <person name="Binder M."/>
            <person name="Riley R."/>
            <person name="Barry K."/>
            <person name="Blanchette R.A."/>
            <person name="Henrissat B."/>
            <person name="Martinez A.T."/>
            <person name="Otillar R."/>
            <person name="Spatafora J.W."/>
            <person name="Yadav J.S."/>
            <person name="Aerts A."/>
            <person name="Benoit I."/>
            <person name="Boyd A."/>
            <person name="Carlson A."/>
            <person name="Copeland A."/>
            <person name="Coutinho P.M."/>
            <person name="de Vries R.P."/>
            <person name="Ferreira P."/>
            <person name="Findley K."/>
            <person name="Foster B."/>
            <person name="Gaskell J."/>
            <person name="Glotzer D."/>
            <person name="Gorecki P."/>
            <person name="Heitman J."/>
            <person name="Hesse C."/>
            <person name="Hori C."/>
            <person name="Igarashi K."/>
            <person name="Jurgens J.A."/>
            <person name="Kallen N."/>
            <person name="Kersten P."/>
            <person name="Kohler A."/>
            <person name="Kuees U."/>
            <person name="Kumar T.K.A."/>
            <person name="Kuo A."/>
            <person name="LaButti K."/>
            <person name="Larrondo L.F."/>
            <person name="Lindquist E."/>
            <person name="Ling A."/>
            <person name="Lombard V."/>
            <person name="Lucas S."/>
            <person name="Lundell T."/>
            <person name="Martin R."/>
            <person name="McLaughlin D.J."/>
            <person name="Morgenstern I."/>
            <person name="Morin E."/>
            <person name="Murat C."/>
            <person name="Nagy L.G."/>
            <person name="Nolan M."/>
            <person name="Ohm R.A."/>
            <person name="Patyshakuliyeva A."/>
            <person name="Rokas A."/>
            <person name="Ruiz-Duenas F.J."/>
            <person name="Sabat G."/>
            <person name="Salamov A."/>
            <person name="Samejima M."/>
            <person name="Schmutz J."/>
            <person name="Slot J.C."/>
            <person name="St John F."/>
            <person name="Stenlid J."/>
            <person name="Sun H."/>
            <person name="Sun S."/>
            <person name="Syed K."/>
            <person name="Tsang A."/>
            <person name="Wiebenga A."/>
            <person name="Young D."/>
            <person name="Pisabarro A."/>
            <person name="Eastwood D.C."/>
            <person name="Martin F."/>
            <person name="Cullen D."/>
            <person name="Grigoriev I.V."/>
            <person name="Hibbett D.S."/>
        </authorList>
    </citation>
    <scope>NUCLEOTIDE SEQUENCE [LARGE SCALE GENOMIC DNA]</scope>
    <source>
        <strain evidence="16 17">DJM-731 SS1</strain>
    </source>
</reference>
<evidence type="ECO:0000256" key="10">
    <source>
        <dbReference type="PIRSR" id="PIRSR601382-1"/>
    </source>
</evidence>
<dbReference type="InterPro" id="IPR050749">
    <property type="entry name" value="Glycosyl_Hydrolase_47"/>
</dbReference>
<evidence type="ECO:0000256" key="9">
    <source>
        <dbReference type="ARBA" id="ARBA00048605"/>
    </source>
</evidence>
<dbReference type="AlphaFoldDB" id="M5G9W9"/>
<dbReference type="GO" id="GO:0036503">
    <property type="term" value="P:ERAD pathway"/>
    <property type="evidence" value="ECO:0007669"/>
    <property type="project" value="UniProtKB-ARBA"/>
</dbReference>
<comment type="cofactor">
    <cofactor evidence="1 11">
        <name>Ca(2+)</name>
        <dbReference type="ChEBI" id="CHEBI:29108"/>
    </cofactor>
</comment>
<dbReference type="Gene3D" id="1.50.10.10">
    <property type="match status" value="1"/>
</dbReference>
<dbReference type="GO" id="GO:0004571">
    <property type="term" value="F:mannosyl-oligosaccharide 1,2-alpha-mannosidase activity"/>
    <property type="evidence" value="ECO:0007669"/>
    <property type="project" value="UniProtKB-EC"/>
</dbReference>
<keyword evidence="17" id="KW-1185">Reference proteome</keyword>
<feature type="active site" evidence="10">
    <location>
        <position position="494"/>
    </location>
</feature>
<evidence type="ECO:0000256" key="8">
    <source>
        <dbReference type="ARBA" id="ARBA00047669"/>
    </source>
</evidence>
<dbReference type="GO" id="GO:0016020">
    <property type="term" value="C:membrane"/>
    <property type="evidence" value="ECO:0007669"/>
    <property type="project" value="InterPro"/>
</dbReference>
<dbReference type="GO" id="GO:0005509">
    <property type="term" value="F:calcium ion binding"/>
    <property type="evidence" value="ECO:0007669"/>
    <property type="project" value="InterPro"/>
</dbReference>
<accession>M5G9W9</accession>
<dbReference type="EC" id="3.2.1.-" evidence="13"/>
<keyword evidence="15" id="KW-0472">Membrane</keyword>
<protein>
    <recommendedName>
        <fullName evidence="13">alpha-1,2-Mannosidase</fullName>
        <ecNumber evidence="13">3.2.1.-</ecNumber>
    </recommendedName>
</protein>
<evidence type="ECO:0000256" key="15">
    <source>
        <dbReference type="SAM" id="Phobius"/>
    </source>
</evidence>
<dbReference type="RefSeq" id="XP_040629571.1">
    <property type="nucleotide sequence ID" value="XM_040772507.1"/>
</dbReference>
<keyword evidence="6 11" id="KW-0106">Calcium</keyword>
<dbReference type="PRINTS" id="PR00747">
    <property type="entry name" value="GLYHDRLASE47"/>
</dbReference>
<dbReference type="PANTHER" id="PTHR11742">
    <property type="entry name" value="MANNOSYL-OLIGOSACCHARIDE ALPHA-1,2-MANNOSIDASE-RELATED"/>
    <property type="match status" value="1"/>
</dbReference>
<keyword evidence="4 11" id="KW-0479">Metal-binding</keyword>
<evidence type="ECO:0000313" key="17">
    <source>
        <dbReference type="Proteomes" id="UP000030653"/>
    </source>
</evidence>
<evidence type="ECO:0000313" key="16">
    <source>
        <dbReference type="EMBL" id="EJU02677.1"/>
    </source>
</evidence>
<dbReference type="EMBL" id="JH795861">
    <property type="protein sequence ID" value="EJU02677.1"/>
    <property type="molecule type" value="Genomic_DNA"/>
</dbReference>
<keyword evidence="5 13" id="KW-0378">Hydrolase</keyword>
<evidence type="ECO:0000256" key="11">
    <source>
        <dbReference type="PIRSR" id="PIRSR601382-2"/>
    </source>
</evidence>
<evidence type="ECO:0000256" key="14">
    <source>
        <dbReference type="SAM" id="MobiDB-lite"/>
    </source>
</evidence>
<dbReference type="GO" id="GO:0005783">
    <property type="term" value="C:endoplasmic reticulum"/>
    <property type="evidence" value="ECO:0007669"/>
    <property type="project" value="TreeGrafter"/>
</dbReference>
<feature type="active site" description="Proton donor" evidence="10">
    <location>
        <position position="456"/>
    </location>
</feature>
<dbReference type="InterPro" id="IPR001382">
    <property type="entry name" value="Glyco_hydro_47"/>
</dbReference>
<dbReference type="Proteomes" id="UP000030653">
    <property type="component" value="Unassembled WGS sequence"/>
</dbReference>
<feature type="disulfide bond" evidence="12">
    <location>
        <begin position="401"/>
        <end position="443"/>
    </location>
</feature>
<evidence type="ECO:0000256" key="13">
    <source>
        <dbReference type="RuleBase" id="RU361193"/>
    </source>
</evidence>
<organism evidence="16 17">
    <name type="scientific">Dacryopinax primogenitus (strain DJM 731)</name>
    <name type="common">Brown rot fungus</name>
    <dbReference type="NCBI Taxonomy" id="1858805"/>
    <lineage>
        <taxon>Eukaryota</taxon>
        <taxon>Fungi</taxon>
        <taxon>Dikarya</taxon>
        <taxon>Basidiomycota</taxon>
        <taxon>Agaricomycotina</taxon>
        <taxon>Dacrymycetes</taxon>
        <taxon>Dacrymycetales</taxon>
        <taxon>Dacrymycetaceae</taxon>
        <taxon>Dacryopinax</taxon>
    </lineage>
</organism>
<feature type="binding site" evidence="11">
    <location>
        <position position="581"/>
    </location>
    <ligand>
        <name>Ca(2+)</name>
        <dbReference type="ChEBI" id="CHEBI:29108"/>
    </ligand>
</feature>
<dbReference type="GO" id="GO:0005975">
    <property type="term" value="P:carbohydrate metabolic process"/>
    <property type="evidence" value="ECO:0007669"/>
    <property type="project" value="InterPro"/>
</dbReference>
<sequence>MAPTNGVRERKKASKSANSTIPTEKVPSAPQVSPEPEADDQPPQGGKFSTFRQRLRYLIWSCFGLSLILYIGQRFGYASVKQNSRPARPNDLAGWEPHFPPPDQVVTTADVEKRDAVVRAFKEAWVAYETDAFGSDEYHPISHTGSNLSTDGGVGYMIVDALDTLVMMGLDEEYKRARTWIEKDLSWDRGGGVNLFEVTIRVLGGLLSSYALTFDPLYLTRAEELANRLLPAFSTPYGIPLTSIDLKAGKGIPDAGNSGLSGTAEATTLQLEFKYLAELTGDEEWWRVAEKVMGVVKKALRSHVVPIFISPETGEFYISEVRLGSRGDSYYEYLLKQYLQTDRSEPIYRQMYDDAMTEIDQFLIHRTVKSNLTFTAEMHPYRTPTGELSWRLAAKQDHLACFLAGSLMLGVTEGQGPVPPDASSWTEEDKRDWRNGEELLKTCMATHDTITGLAPEIAMFHDASSPMAKRKDWYIKHNKDGSAILDGRYILRPETIESLFLAFRLTGDIKYRAWGWQIFQAIQRHCKLPSGAYAAVKNVETLPVQWEDRMETFMMSETLKYLFLLFSDASVCPLDQWVFNTEAHPLPVFSPSFSTAVV</sequence>
<keyword evidence="15" id="KW-0812">Transmembrane</keyword>
<comment type="catalytic activity">
    <reaction evidence="8">
        <text>N(4)-(alpha-D-Man-(1-&gt;2)-alpha-D-Man-(1-&gt;2)-alpha-D-Man-(1-&gt;3)-[alpha-D-Man-(1-&gt;3)-[alpha-D-Man-(1-&gt;2)-alpha-D-Man-(1-&gt;6)]-alpha-D-Man-(1-&gt;6)]-beta-D-Man-(1-&gt;4)-beta-D-GlcNAc-(1-&gt;4)-beta-D-GlcNAc)-L-asparaginyl-[protein] (N-glucan mannose isomer 8A1,2,3B1,3) + 3 H2O = N(4)-(alpha-D-Man-(1-&gt;3)-[alpha-D-Man-(1-&gt;3)-[alpha-D-Man-(1-&gt;6)]-alpha-D-Man-(1-&gt;6)]-beta-D-Man-(1-&gt;4)-beta-D-GlcNAc-(1-&gt;4)-beta-D-GlcNAc)-L-asparaginyl-[protein] (N-glucan mannose isomer 5A1,2) + 3 beta-D-mannose</text>
        <dbReference type="Rhea" id="RHEA:56028"/>
        <dbReference type="Rhea" id="RHEA-COMP:14358"/>
        <dbReference type="Rhea" id="RHEA-COMP:14367"/>
        <dbReference type="ChEBI" id="CHEBI:15377"/>
        <dbReference type="ChEBI" id="CHEBI:28563"/>
        <dbReference type="ChEBI" id="CHEBI:59087"/>
        <dbReference type="ChEBI" id="CHEBI:60628"/>
        <dbReference type="EC" id="3.2.1.113"/>
    </reaction>
</comment>
<evidence type="ECO:0000256" key="6">
    <source>
        <dbReference type="ARBA" id="ARBA00022837"/>
    </source>
</evidence>
<dbReference type="OrthoDB" id="8118055at2759"/>
<evidence type="ECO:0000256" key="7">
    <source>
        <dbReference type="ARBA" id="ARBA00023157"/>
    </source>
</evidence>
<evidence type="ECO:0000256" key="12">
    <source>
        <dbReference type="PIRSR" id="PIRSR601382-3"/>
    </source>
</evidence>
<evidence type="ECO:0000256" key="1">
    <source>
        <dbReference type="ARBA" id="ARBA00001913"/>
    </source>
</evidence>
<dbReference type="OMA" id="AAFKHSW"/>
<dbReference type="PANTHER" id="PTHR11742:SF55">
    <property type="entry name" value="ENDOPLASMIC RETICULUM MANNOSYL-OLIGOSACCHARIDE 1,2-ALPHA-MANNOSIDASE"/>
    <property type="match status" value="1"/>
</dbReference>
<dbReference type="HOGENOM" id="CLU_003818_3_0_1"/>
<feature type="transmembrane region" description="Helical" evidence="15">
    <location>
        <begin position="57"/>
        <end position="77"/>
    </location>
</feature>
<dbReference type="SUPFAM" id="SSF48225">
    <property type="entry name" value="Seven-hairpin glycosidases"/>
    <property type="match status" value="1"/>
</dbReference>
<feature type="region of interest" description="Disordered" evidence="14">
    <location>
        <begin position="1"/>
        <end position="47"/>
    </location>
</feature>
<feature type="active site" description="Proton donor" evidence="10">
    <location>
        <position position="197"/>
    </location>
</feature>
<keyword evidence="7 12" id="KW-1015">Disulfide bond</keyword>
<keyword evidence="15" id="KW-1133">Transmembrane helix</keyword>
<dbReference type="STRING" id="1858805.M5G9W9"/>
<comment type="catalytic activity">
    <reaction evidence="9">
        <text>N(4)-(alpha-D-Man-(1-&gt;2)-alpha-D-Man-(1-&gt;2)-alpha-D-Man-(1-&gt;3)-[alpha-D-Man-(1-&gt;2)-alpha-D-Man-(1-&gt;3)-[alpha-D-Man-(1-&gt;2)-alpha-D-Man-(1-&gt;6)]-alpha-D-Man-(1-&gt;6)]-beta-D-Man-(1-&gt;4)-beta-D-GlcNAc-(1-&gt;4)-beta-D-GlcNAc)-L-asparaginyl-[protein] (N-glucan mannose isomer 9A1,2,3B1,2,3) + 4 H2O = N(4)-(alpha-D-Man-(1-&gt;3)-[alpha-D-Man-(1-&gt;3)-[alpha-D-Man-(1-&gt;6)]-alpha-D-Man-(1-&gt;6)]-beta-D-Man-(1-&gt;4)-beta-D-GlcNAc-(1-&gt;4)-beta-D-GlcNAc)-L-asparaginyl-[protein] (N-glucan mannose isomer 5A1,2) + 4 beta-D-mannose</text>
        <dbReference type="Rhea" id="RHEA:56008"/>
        <dbReference type="Rhea" id="RHEA-COMP:14356"/>
        <dbReference type="Rhea" id="RHEA-COMP:14367"/>
        <dbReference type="ChEBI" id="CHEBI:15377"/>
        <dbReference type="ChEBI" id="CHEBI:28563"/>
        <dbReference type="ChEBI" id="CHEBI:59087"/>
        <dbReference type="ChEBI" id="CHEBI:139493"/>
        <dbReference type="EC" id="3.2.1.113"/>
    </reaction>
</comment>
<evidence type="ECO:0000256" key="3">
    <source>
        <dbReference type="ARBA" id="ARBA00007658"/>
    </source>
</evidence>
<comment type="similarity">
    <text evidence="3 13">Belongs to the glycosyl hydrolase 47 family.</text>
</comment>
<evidence type="ECO:0000256" key="4">
    <source>
        <dbReference type="ARBA" id="ARBA00022723"/>
    </source>
</evidence>
<evidence type="ECO:0000256" key="2">
    <source>
        <dbReference type="ARBA" id="ARBA00004922"/>
    </source>
</evidence>
<proteinExistence type="inferred from homology"/>
<dbReference type="GeneID" id="63687569"/>
<dbReference type="InterPro" id="IPR012341">
    <property type="entry name" value="6hp_glycosidase-like_sf"/>
</dbReference>
<comment type="pathway">
    <text evidence="2">Protein modification; protein glycosylation.</text>
</comment>
<keyword evidence="13" id="KW-0326">Glycosidase</keyword>
<gene>
    <name evidence="16" type="ORF">DACRYDRAFT_21697</name>
</gene>
<dbReference type="InterPro" id="IPR036026">
    <property type="entry name" value="Seven-hairpin_glycosidases"/>
</dbReference>
<name>M5G9W9_DACPD</name>
<feature type="active site" evidence="10">
    <location>
        <position position="328"/>
    </location>
</feature>